<evidence type="ECO:0000313" key="7">
    <source>
        <dbReference type="Proteomes" id="UP000518752"/>
    </source>
</evidence>
<name>A0A8H5HEG4_9AGAR</name>
<evidence type="ECO:0000256" key="1">
    <source>
        <dbReference type="ARBA" id="ARBA00022574"/>
    </source>
</evidence>
<dbReference type="InterPro" id="IPR020472">
    <property type="entry name" value="WD40_PAC1"/>
</dbReference>
<dbReference type="PRINTS" id="PR00320">
    <property type="entry name" value="GPROTEINBRPT"/>
</dbReference>
<sequence length="455" mass="48689">MAYEAESLTAILVLEKCQPKVTTKDCEGVKVGTISQPEGPPAYDLENLIVSSRLFIVHDEELPQYPIQSDSRSHGLPAQNELLGEAVRDWNIGSAVISIAFSPGGTQIVSGSSDGTVRLWDATTGTQIGDPLRGHTNWVQSVAFSPDGAWIVSGSSDRSIRSWAVTTGTQFGNPLLGHTDWVQSVAFSSDGTRIASGSMDKTVRIWDATAGEQVNQLYGHTDWVNSVTFSPDGTRIVSGSSDKTVRIWAATSGHQVNQLDGHFKGVTSVAFSPDGEEIVSGSWDGTIRIWDTLIGNKLRVMKSPKEAPVLSVKWTPDGRYIASASDGIIRLWEASNGRCILQQEHPTVKAILLSPDGQHIASGSRNGSIQITPLSRMIPPETQQSGMSRIASTSEEQNRSIGNPKGKGKDIIDAVDVALNVVLSKTAPSPDGSSSWTGDWKTAGAESSLNSWAPN</sequence>
<dbReference type="SMART" id="SM00320">
    <property type="entry name" value="WD40"/>
    <property type="match status" value="7"/>
</dbReference>
<accession>A0A8H5HEG4</accession>
<dbReference type="GO" id="GO:0005634">
    <property type="term" value="C:nucleus"/>
    <property type="evidence" value="ECO:0007669"/>
    <property type="project" value="TreeGrafter"/>
</dbReference>
<organism evidence="6 7">
    <name type="scientific">Collybiopsis confluens</name>
    <dbReference type="NCBI Taxonomy" id="2823264"/>
    <lineage>
        <taxon>Eukaryota</taxon>
        <taxon>Fungi</taxon>
        <taxon>Dikarya</taxon>
        <taxon>Basidiomycota</taxon>
        <taxon>Agaricomycotina</taxon>
        <taxon>Agaricomycetes</taxon>
        <taxon>Agaricomycetidae</taxon>
        <taxon>Agaricales</taxon>
        <taxon>Marasmiineae</taxon>
        <taxon>Omphalotaceae</taxon>
        <taxon>Collybiopsis</taxon>
    </lineage>
</organism>
<dbReference type="Pfam" id="PF23342">
    <property type="entry name" value="WDR90_beta-prop_4th"/>
    <property type="match status" value="1"/>
</dbReference>
<feature type="repeat" description="WD" evidence="3">
    <location>
        <begin position="175"/>
        <end position="216"/>
    </location>
</feature>
<keyword evidence="1 3" id="KW-0853">WD repeat</keyword>
<dbReference type="Pfam" id="PF00400">
    <property type="entry name" value="WD40"/>
    <property type="match status" value="3"/>
</dbReference>
<gene>
    <name evidence="6" type="ORF">D9757_008316</name>
</gene>
<dbReference type="EMBL" id="JAACJN010000056">
    <property type="protein sequence ID" value="KAF5381822.1"/>
    <property type="molecule type" value="Genomic_DNA"/>
</dbReference>
<proteinExistence type="predicted"/>
<dbReference type="OrthoDB" id="2754813at2759"/>
<keyword evidence="2" id="KW-0677">Repeat</keyword>
<feature type="region of interest" description="Disordered" evidence="4">
    <location>
        <begin position="425"/>
        <end position="455"/>
    </location>
</feature>
<evidence type="ECO:0000256" key="3">
    <source>
        <dbReference type="PROSITE-ProRule" id="PRU00221"/>
    </source>
</evidence>
<protein>
    <recommendedName>
        <fullName evidence="5">WDR90 4th beta-propeller domain-containing protein</fullName>
    </recommendedName>
</protein>
<feature type="compositionally biased region" description="Polar residues" evidence="4">
    <location>
        <begin position="381"/>
        <end position="401"/>
    </location>
</feature>
<evidence type="ECO:0000313" key="6">
    <source>
        <dbReference type="EMBL" id="KAF5381822.1"/>
    </source>
</evidence>
<feature type="repeat" description="WD" evidence="3">
    <location>
        <begin position="217"/>
        <end position="258"/>
    </location>
</feature>
<dbReference type="InterPro" id="IPR019775">
    <property type="entry name" value="WD40_repeat_CS"/>
</dbReference>
<comment type="caution">
    <text evidence="6">The sequence shown here is derived from an EMBL/GenBank/DDBJ whole genome shotgun (WGS) entry which is preliminary data.</text>
</comment>
<feature type="compositionally biased region" description="Polar residues" evidence="4">
    <location>
        <begin position="445"/>
        <end position="455"/>
    </location>
</feature>
<dbReference type="GO" id="GO:1990234">
    <property type="term" value="C:transferase complex"/>
    <property type="evidence" value="ECO:0007669"/>
    <property type="project" value="UniProtKB-ARBA"/>
</dbReference>
<feature type="region of interest" description="Disordered" evidence="4">
    <location>
        <begin position="379"/>
        <end position="408"/>
    </location>
</feature>
<dbReference type="PROSITE" id="PS00678">
    <property type="entry name" value="WD_REPEATS_1"/>
    <property type="match status" value="1"/>
</dbReference>
<feature type="repeat" description="WD" evidence="3">
    <location>
        <begin position="302"/>
        <end position="342"/>
    </location>
</feature>
<evidence type="ECO:0000259" key="5">
    <source>
        <dbReference type="Pfam" id="PF23342"/>
    </source>
</evidence>
<dbReference type="InterPro" id="IPR015943">
    <property type="entry name" value="WD40/YVTN_repeat-like_dom_sf"/>
</dbReference>
<dbReference type="InterPro" id="IPR001680">
    <property type="entry name" value="WD40_rpt"/>
</dbReference>
<evidence type="ECO:0000256" key="2">
    <source>
        <dbReference type="ARBA" id="ARBA00022737"/>
    </source>
</evidence>
<feature type="repeat" description="WD" evidence="3">
    <location>
        <begin position="259"/>
        <end position="300"/>
    </location>
</feature>
<dbReference type="SUPFAM" id="SSF50978">
    <property type="entry name" value="WD40 repeat-like"/>
    <property type="match status" value="1"/>
</dbReference>
<dbReference type="Gene3D" id="2.130.10.10">
    <property type="entry name" value="YVTN repeat-like/Quinoprotein amine dehydrogenase"/>
    <property type="match status" value="3"/>
</dbReference>
<dbReference type="PANTHER" id="PTHR22847:SF637">
    <property type="entry name" value="WD REPEAT DOMAIN 5B"/>
    <property type="match status" value="1"/>
</dbReference>
<dbReference type="AlphaFoldDB" id="A0A8H5HEG4"/>
<feature type="domain" description="WDR90 4th beta-propeller" evidence="5">
    <location>
        <begin position="182"/>
        <end position="313"/>
    </location>
</feature>
<dbReference type="CDD" id="cd00200">
    <property type="entry name" value="WD40"/>
    <property type="match status" value="1"/>
</dbReference>
<evidence type="ECO:0000256" key="4">
    <source>
        <dbReference type="SAM" id="MobiDB-lite"/>
    </source>
</evidence>
<dbReference type="InterPro" id="IPR036322">
    <property type="entry name" value="WD40_repeat_dom_sf"/>
</dbReference>
<keyword evidence="7" id="KW-1185">Reference proteome</keyword>
<dbReference type="PROSITE" id="PS50294">
    <property type="entry name" value="WD_REPEATS_REGION"/>
    <property type="match status" value="5"/>
</dbReference>
<dbReference type="InterPro" id="IPR055440">
    <property type="entry name" value="Beta-prop_WDR90_4th"/>
</dbReference>
<dbReference type="PROSITE" id="PS50082">
    <property type="entry name" value="WD_REPEATS_2"/>
    <property type="match status" value="6"/>
</dbReference>
<dbReference type="PANTHER" id="PTHR22847">
    <property type="entry name" value="WD40 REPEAT PROTEIN"/>
    <property type="match status" value="1"/>
</dbReference>
<dbReference type="Proteomes" id="UP000518752">
    <property type="component" value="Unassembled WGS sequence"/>
</dbReference>
<reference evidence="6 7" key="1">
    <citation type="journal article" date="2020" name="ISME J.">
        <title>Uncovering the hidden diversity of litter-decomposition mechanisms in mushroom-forming fungi.</title>
        <authorList>
            <person name="Floudas D."/>
            <person name="Bentzer J."/>
            <person name="Ahren D."/>
            <person name="Johansson T."/>
            <person name="Persson P."/>
            <person name="Tunlid A."/>
        </authorList>
    </citation>
    <scope>NUCLEOTIDE SEQUENCE [LARGE SCALE GENOMIC DNA]</scope>
    <source>
        <strain evidence="6 7">CBS 406.79</strain>
    </source>
</reference>
<feature type="repeat" description="WD" evidence="3">
    <location>
        <begin position="132"/>
        <end position="173"/>
    </location>
</feature>
<feature type="repeat" description="WD" evidence="3">
    <location>
        <begin position="94"/>
        <end position="130"/>
    </location>
</feature>